<evidence type="ECO:0000313" key="3">
    <source>
        <dbReference type="Proteomes" id="UP000041254"/>
    </source>
</evidence>
<dbReference type="PhylomeDB" id="A0A0G4ENS1"/>
<protein>
    <submittedName>
        <fullName evidence="2">Uncharacterized protein</fullName>
    </submittedName>
</protein>
<evidence type="ECO:0000256" key="1">
    <source>
        <dbReference type="SAM" id="Phobius"/>
    </source>
</evidence>
<sequence>MWVCLSGCVSCAYPDVEASAPPATEGTPVPYMPALSVDAADAGEQLKALEKRVNKHVSDQLLPINCCGSVAVVAVFALILYLTWQFKSDITALQKDIEAIKADSVALRADRGVYALKTDIDAIRGDNNNLAANVATLPSNETVQAEIKAATDALRADNQKATDALNAGIEAIKAHDVTDKAELDRLSDAVRLMAELDKSAWQHTREAILSDSNTTMTQKVARVEEVDAKMKQLRKRLVA</sequence>
<name>A0A0G4ENS1_VITBC</name>
<proteinExistence type="predicted"/>
<keyword evidence="1" id="KW-0812">Transmembrane</keyword>
<dbReference type="Proteomes" id="UP000041254">
    <property type="component" value="Unassembled WGS sequence"/>
</dbReference>
<dbReference type="AlphaFoldDB" id="A0A0G4ENS1"/>
<keyword evidence="1" id="KW-0472">Membrane</keyword>
<feature type="transmembrane region" description="Helical" evidence="1">
    <location>
        <begin position="61"/>
        <end position="84"/>
    </location>
</feature>
<dbReference type="VEuPathDB" id="CryptoDB:Vbra_2784"/>
<reference evidence="2 3" key="1">
    <citation type="submission" date="2014-11" db="EMBL/GenBank/DDBJ databases">
        <authorList>
            <person name="Zhu J."/>
            <person name="Qi W."/>
            <person name="Song R."/>
        </authorList>
    </citation>
    <scope>NUCLEOTIDE SEQUENCE [LARGE SCALE GENOMIC DNA]</scope>
</reference>
<evidence type="ECO:0000313" key="2">
    <source>
        <dbReference type="EMBL" id="CEL98835.1"/>
    </source>
</evidence>
<dbReference type="InParanoid" id="A0A0G4ENS1"/>
<accession>A0A0G4ENS1</accession>
<keyword evidence="3" id="KW-1185">Reference proteome</keyword>
<organism evidence="2 3">
    <name type="scientific">Vitrella brassicaformis (strain CCMP3155)</name>
    <dbReference type="NCBI Taxonomy" id="1169540"/>
    <lineage>
        <taxon>Eukaryota</taxon>
        <taxon>Sar</taxon>
        <taxon>Alveolata</taxon>
        <taxon>Colpodellida</taxon>
        <taxon>Vitrellaceae</taxon>
        <taxon>Vitrella</taxon>
    </lineage>
</organism>
<gene>
    <name evidence="2" type="ORF">Vbra_2784</name>
</gene>
<dbReference type="EMBL" id="CDMY01000275">
    <property type="protein sequence ID" value="CEL98835.1"/>
    <property type="molecule type" value="Genomic_DNA"/>
</dbReference>
<keyword evidence="1" id="KW-1133">Transmembrane helix</keyword>